<reference evidence="1" key="1">
    <citation type="journal article" date="2014" name="Nucleic Acids Res.">
        <title>The evolutionary dynamics of variant antigen genes in Babesia reveal a history of genomic innovation underlying host-parasite interaction.</title>
        <authorList>
            <person name="Jackson A.P."/>
            <person name="Otto T.D."/>
            <person name="Darby A."/>
            <person name="Ramaprasad A."/>
            <person name="Xia D."/>
            <person name="Echaide I.E."/>
            <person name="Farber M."/>
            <person name="Gahlot S."/>
            <person name="Gamble J."/>
            <person name="Gupta D."/>
            <person name="Gupta Y."/>
            <person name="Jackson L."/>
            <person name="Malandrin L."/>
            <person name="Malas T.B."/>
            <person name="Moussa E."/>
            <person name="Nair M."/>
            <person name="Reid A.J."/>
            <person name="Sanders M."/>
            <person name="Sharma J."/>
            <person name="Tracey A."/>
            <person name="Quail M.A."/>
            <person name="Weir W."/>
            <person name="Wastling J.M."/>
            <person name="Hall N."/>
            <person name="Willadsen P."/>
            <person name="Lingelbach K."/>
            <person name="Shiels B."/>
            <person name="Tait A."/>
            <person name="Berriman M."/>
            <person name="Allred D.R."/>
            <person name="Pain A."/>
        </authorList>
    </citation>
    <scope>NUCLEOTIDE SEQUENCE</scope>
    <source>
        <strain evidence="1">1802A</strain>
    </source>
</reference>
<evidence type="ECO:0000313" key="2">
    <source>
        <dbReference type="Proteomes" id="UP001195914"/>
    </source>
</evidence>
<gene>
    <name evidence="1" type="ORF">X943_000822</name>
</gene>
<comment type="caution">
    <text evidence="1">The sequence shown here is derived from an EMBL/GenBank/DDBJ whole genome shotgun (WGS) entry which is preliminary data.</text>
</comment>
<dbReference type="EMBL" id="JAHBMH010000061">
    <property type="protein sequence ID" value="KAK1935239.1"/>
    <property type="molecule type" value="Genomic_DNA"/>
</dbReference>
<keyword evidence="2" id="KW-1185">Reference proteome</keyword>
<organism evidence="1 2">
    <name type="scientific">Babesia divergens</name>
    <dbReference type="NCBI Taxonomy" id="32595"/>
    <lineage>
        <taxon>Eukaryota</taxon>
        <taxon>Sar</taxon>
        <taxon>Alveolata</taxon>
        <taxon>Apicomplexa</taxon>
        <taxon>Aconoidasida</taxon>
        <taxon>Piroplasmida</taxon>
        <taxon>Babesiidae</taxon>
        <taxon>Babesia</taxon>
    </lineage>
</organism>
<accession>A0AAD9GB94</accession>
<protein>
    <submittedName>
        <fullName evidence="1">Variant erythrocyte surface antigen-1, alpha subunit</fullName>
    </submittedName>
</protein>
<dbReference type="AlphaFoldDB" id="A0AAD9GB94"/>
<evidence type="ECO:0000313" key="1">
    <source>
        <dbReference type="EMBL" id="KAK1935239.1"/>
    </source>
</evidence>
<proteinExistence type="predicted"/>
<name>A0AAD9GB94_BABDI</name>
<reference evidence="1" key="2">
    <citation type="submission" date="2021-05" db="EMBL/GenBank/DDBJ databases">
        <authorList>
            <person name="Pain A."/>
        </authorList>
    </citation>
    <scope>NUCLEOTIDE SEQUENCE</scope>
    <source>
        <strain evidence="1">1802A</strain>
    </source>
</reference>
<sequence length="242" mass="26348">MLSRMSQHSSLLVCPKNLKECIDWVLRATERDQTGTNNDIDNLKNALKAELKGSGLTDELNELDALASGLGFLAGLPACLCKTKKSVEEGLRKIYEELNKNILLISCSNSKLNCDSCKSNPYPCKCCVIQSINKVKQECQCLQTQKSQCHCAGKDVSCAKVLAGLEACLHLQCLQSDMNEICQCDPKNCCPGGKCNGNSGVSVGPCKFCQNLKTNTPVPTTGLGLSPPNPIRLAKRLDKFFW</sequence>
<dbReference type="Proteomes" id="UP001195914">
    <property type="component" value="Unassembled WGS sequence"/>
</dbReference>